<dbReference type="Proteomes" id="UP000196320">
    <property type="component" value="Unassembled WGS sequence"/>
</dbReference>
<evidence type="ECO:0000313" key="1">
    <source>
        <dbReference type="EMBL" id="SJN44029.1"/>
    </source>
</evidence>
<sequence length="146" mass="16373">MTTTTPTSQDDISSAEKFANEVMVGVQGESLARDQVRELLARSIETDRARRAGPFEDLHAYQHTTTAGISYTVVQIDTTADAQERTHIYVNDGCVFDGDPIRATDELRRLVELYDNDEHQDKPYETCEWVAEGIRDYIGEGDRDGG</sequence>
<dbReference type="AlphaFoldDB" id="A0A1R4KII6"/>
<organism evidence="1 2">
    <name type="scientific">Microbacterium esteraromaticum</name>
    <dbReference type="NCBI Taxonomy" id="57043"/>
    <lineage>
        <taxon>Bacteria</taxon>
        <taxon>Bacillati</taxon>
        <taxon>Actinomycetota</taxon>
        <taxon>Actinomycetes</taxon>
        <taxon>Micrococcales</taxon>
        <taxon>Microbacteriaceae</taxon>
        <taxon>Microbacterium</taxon>
    </lineage>
</organism>
<keyword evidence="2" id="KW-1185">Reference proteome</keyword>
<reference evidence="1 2" key="1">
    <citation type="submission" date="2017-02" db="EMBL/GenBank/DDBJ databases">
        <authorList>
            <person name="Peterson S.W."/>
        </authorList>
    </citation>
    <scope>NUCLEOTIDE SEQUENCE [LARGE SCALE GENOMIC DNA]</scope>
    <source>
        <strain evidence="1 2">B Mb 05.01</strain>
    </source>
</reference>
<dbReference type="EMBL" id="FUKO01000033">
    <property type="protein sequence ID" value="SJN44029.1"/>
    <property type="molecule type" value="Genomic_DNA"/>
</dbReference>
<name>A0A1R4KII6_9MICO</name>
<accession>A0A1R4KII6</accession>
<evidence type="ECO:0000313" key="2">
    <source>
        <dbReference type="Proteomes" id="UP000196320"/>
    </source>
</evidence>
<dbReference type="RefSeq" id="WP_087132672.1">
    <property type="nucleotide sequence ID" value="NZ_FUKO01000033.1"/>
</dbReference>
<proteinExistence type="predicted"/>
<protein>
    <submittedName>
        <fullName evidence="1">Uncharacterized protein</fullName>
    </submittedName>
</protein>
<gene>
    <name evidence="1" type="ORF">FM104_13110</name>
</gene>